<keyword evidence="1" id="KW-0560">Oxidoreductase</keyword>
<dbReference type="PRINTS" id="PR00385">
    <property type="entry name" value="P450"/>
</dbReference>
<dbReference type="GO" id="GO:0020037">
    <property type="term" value="F:heme binding"/>
    <property type="evidence" value="ECO:0007669"/>
    <property type="project" value="InterPro"/>
</dbReference>
<dbReference type="GO" id="GO:0005506">
    <property type="term" value="F:iron ion binding"/>
    <property type="evidence" value="ECO:0007669"/>
    <property type="project" value="InterPro"/>
</dbReference>
<proteinExistence type="predicted"/>
<feature type="transmembrane region" description="Helical" evidence="2">
    <location>
        <begin position="9"/>
        <end position="26"/>
    </location>
</feature>
<gene>
    <name evidence="3" type="ORF">R3W88_021568</name>
</gene>
<dbReference type="PANTHER" id="PTHR47951:SF7">
    <property type="entry name" value="FLAVONOID 3',5'-HYDROXYLASE-LIKE ISOFORM X1"/>
    <property type="match status" value="1"/>
</dbReference>
<dbReference type="Pfam" id="PF00067">
    <property type="entry name" value="p450"/>
    <property type="match status" value="2"/>
</dbReference>
<dbReference type="PRINTS" id="PR00463">
    <property type="entry name" value="EP450I"/>
</dbReference>
<protein>
    <recommendedName>
        <fullName evidence="5">Cytochrome P450</fullName>
    </recommendedName>
</protein>
<evidence type="ECO:0000256" key="1">
    <source>
        <dbReference type="ARBA" id="ARBA00023002"/>
    </source>
</evidence>
<dbReference type="Proteomes" id="UP001311915">
    <property type="component" value="Unassembled WGS sequence"/>
</dbReference>
<dbReference type="GO" id="GO:0004497">
    <property type="term" value="F:monooxygenase activity"/>
    <property type="evidence" value="ECO:0007669"/>
    <property type="project" value="InterPro"/>
</dbReference>
<dbReference type="PANTHER" id="PTHR47951">
    <property type="entry name" value="OS08G0547900 PROTEIN"/>
    <property type="match status" value="1"/>
</dbReference>
<dbReference type="InterPro" id="IPR002401">
    <property type="entry name" value="Cyt_P450_E_grp-I"/>
</dbReference>
<keyword evidence="2" id="KW-1133">Transmembrane helix</keyword>
<evidence type="ECO:0000313" key="4">
    <source>
        <dbReference type="Proteomes" id="UP001311915"/>
    </source>
</evidence>
<keyword evidence="4" id="KW-1185">Reference proteome</keyword>
<dbReference type="InterPro" id="IPR036396">
    <property type="entry name" value="Cyt_P450_sf"/>
</dbReference>
<sequence>MASAPSNDLWIAALTLLVVFLTILWYKLNQEESRLPPGPRGLPIVGFLPFLRANLHHQLTELSQQYGPIYKFWIGGKLCVVLNSPSLAKEVVRDQDSVFANRDPPIAGLVATYGGLDIGFSPYGSYWREMRKLFVREMLSNRNLEACYSLRRHEVRKTIRNVHTKIGSLTDIGELAFVTEMNVIMSMIFGSNFVEEMEKHKKDGTEFRELVIKYLQIMGKPNISDFFPMLARFDLQGIQKDAEALLKSVESILDPAINKHLKMLSDRREGEIQGNEKKNFIQILLQLMEQKDIGISLDLVKIKAILVDIVIGGTDSTITTVEWEGIQKEMEALLKLFDSILDPAISECMKMLSDRREGEIQRNEKKHLIQILLELMEQKDIGISLDLVKIKAILVDIVIGGTDTTITMVEWVMSELLNNPEIMSKVQQELKHVVGMNNIVEESHLPNLHYLDAVLKETLRLHPALPLLLPKRPSQSAIVGGYTIPEGTKVFLNVYAIHRDPQVWKVH</sequence>
<dbReference type="Gene3D" id="1.10.630.10">
    <property type="entry name" value="Cytochrome P450"/>
    <property type="match status" value="2"/>
</dbReference>
<dbReference type="AlphaFoldDB" id="A0AAV9LUZ7"/>
<name>A0AAV9LUZ7_9SOLN</name>
<evidence type="ECO:0008006" key="5">
    <source>
        <dbReference type="Google" id="ProtNLM"/>
    </source>
</evidence>
<dbReference type="SUPFAM" id="SSF48264">
    <property type="entry name" value="Cytochrome P450"/>
    <property type="match status" value="2"/>
</dbReference>
<dbReference type="GO" id="GO:0016705">
    <property type="term" value="F:oxidoreductase activity, acting on paired donors, with incorporation or reduction of molecular oxygen"/>
    <property type="evidence" value="ECO:0007669"/>
    <property type="project" value="InterPro"/>
</dbReference>
<reference evidence="3 4" key="1">
    <citation type="submission" date="2023-10" db="EMBL/GenBank/DDBJ databases">
        <title>Genome-Wide Identification Analysis in wild type Solanum Pinnatisectum Reveals Some Genes Defensing Phytophthora Infestans.</title>
        <authorList>
            <person name="Sun C."/>
        </authorList>
    </citation>
    <scope>NUCLEOTIDE SEQUENCE [LARGE SCALE GENOMIC DNA]</scope>
    <source>
        <strain evidence="3">LQN</strain>
        <tissue evidence="3">Leaf</tissue>
    </source>
</reference>
<dbReference type="InterPro" id="IPR001128">
    <property type="entry name" value="Cyt_P450"/>
</dbReference>
<accession>A0AAV9LUZ7</accession>
<dbReference type="EMBL" id="JAWPEI010000004">
    <property type="protein sequence ID" value="KAK4728580.1"/>
    <property type="molecule type" value="Genomic_DNA"/>
</dbReference>
<evidence type="ECO:0000256" key="2">
    <source>
        <dbReference type="SAM" id="Phobius"/>
    </source>
</evidence>
<comment type="caution">
    <text evidence="3">The sequence shown here is derived from an EMBL/GenBank/DDBJ whole genome shotgun (WGS) entry which is preliminary data.</text>
</comment>
<organism evidence="3 4">
    <name type="scientific">Solanum pinnatisectum</name>
    <name type="common">tansyleaf nightshade</name>
    <dbReference type="NCBI Taxonomy" id="50273"/>
    <lineage>
        <taxon>Eukaryota</taxon>
        <taxon>Viridiplantae</taxon>
        <taxon>Streptophyta</taxon>
        <taxon>Embryophyta</taxon>
        <taxon>Tracheophyta</taxon>
        <taxon>Spermatophyta</taxon>
        <taxon>Magnoliopsida</taxon>
        <taxon>eudicotyledons</taxon>
        <taxon>Gunneridae</taxon>
        <taxon>Pentapetalae</taxon>
        <taxon>asterids</taxon>
        <taxon>lamiids</taxon>
        <taxon>Solanales</taxon>
        <taxon>Solanaceae</taxon>
        <taxon>Solanoideae</taxon>
        <taxon>Solaneae</taxon>
        <taxon>Solanum</taxon>
    </lineage>
</organism>
<evidence type="ECO:0000313" key="3">
    <source>
        <dbReference type="EMBL" id="KAK4728580.1"/>
    </source>
</evidence>
<keyword evidence="2" id="KW-0812">Transmembrane</keyword>
<keyword evidence="2" id="KW-0472">Membrane</keyword>